<organism evidence="2 3">
    <name type="scientific">Rubroshorea leprosula</name>
    <dbReference type="NCBI Taxonomy" id="152421"/>
    <lineage>
        <taxon>Eukaryota</taxon>
        <taxon>Viridiplantae</taxon>
        <taxon>Streptophyta</taxon>
        <taxon>Embryophyta</taxon>
        <taxon>Tracheophyta</taxon>
        <taxon>Spermatophyta</taxon>
        <taxon>Magnoliopsida</taxon>
        <taxon>eudicotyledons</taxon>
        <taxon>Gunneridae</taxon>
        <taxon>Pentapetalae</taxon>
        <taxon>rosids</taxon>
        <taxon>malvids</taxon>
        <taxon>Malvales</taxon>
        <taxon>Dipterocarpaceae</taxon>
        <taxon>Rubroshorea</taxon>
    </lineage>
</organism>
<sequence>MMQEGEEELSIDELASNLSTYKHQLQQVKKLLASDPGNSEYEDMEKELSEVASSLFLFSFILSAYCNHAFSILVFLPPFLPSIPFLSIVF</sequence>
<evidence type="ECO:0008006" key="4">
    <source>
        <dbReference type="Google" id="ProtNLM"/>
    </source>
</evidence>
<keyword evidence="1" id="KW-1133">Transmembrane helix</keyword>
<name>A0AAV5MA09_9ROSI</name>
<evidence type="ECO:0000313" key="3">
    <source>
        <dbReference type="Proteomes" id="UP001054252"/>
    </source>
</evidence>
<feature type="transmembrane region" description="Helical" evidence="1">
    <location>
        <begin position="55"/>
        <end position="76"/>
    </location>
</feature>
<keyword evidence="1" id="KW-0472">Membrane</keyword>
<dbReference type="EMBL" id="BPVZ01000214">
    <property type="protein sequence ID" value="GKV46705.1"/>
    <property type="molecule type" value="Genomic_DNA"/>
</dbReference>
<keyword evidence="1" id="KW-0812">Transmembrane</keyword>
<keyword evidence="3" id="KW-1185">Reference proteome</keyword>
<dbReference type="Proteomes" id="UP001054252">
    <property type="component" value="Unassembled WGS sequence"/>
</dbReference>
<evidence type="ECO:0000256" key="1">
    <source>
        <dbReference type="SAM" id="Phobius"/>
    </source>
</evidence>
<accession>A0AAV5MA09</accession>
<dbReference type="AlphaFoldDB" id="A0AAV5MA09"/>
<evidence type="ECO:0000313" key="2">
    <source>
        <dbReference type="EMBL" id="GKV46705.1"/>
    </source>
</evidence>
<proteinExistence type="predicted"/>
<reference evidence="2 3" key="1">
    <citation type="journal article" date="2021" name="Commun. Biol.">
        <title>The genome of Shorea leprosula (Dipterocarpaceae) highlights the ecological relevance of drought in aseasonal tropical rainforests.</title>
        <authorList>
            <person name="Ng K.K.S."/>
            <person name="Kobayashi M.J."/>
            <person name="Fawcett J.A."/>
            <person name="Hatakeyama M."/>
            <person name="Paape T."/>
            <person name="Ng C.H."/>
            <person name="Ang C.C."/>
            <person name="Tnah L.H."/>
            <person name="Lee C.T."/>
            <person name="Nishiyama T."/>
            <person name="Sese J."/>
            <person name="O'Brien M.J."/>
            <person name="Copetti D."/>
            <person name="Mohd Noor M.I."/>
            <person name="Ong R.C."/>
            <person name="Putra M."/>
            <person name="Sireger I.Z."/>
            <person name="Indrioko S."/>
            <person name="Kosugi Y."/>
            <person name="Izuno A."/>
            <person name="Isagi Y."/>
            <person name="Lee S.L."/>
            <person name="Shimizu K.K."/>
        </authorList>
    </citation>
    <scope>NUCLEOTIDE SEQUENCE [LARGE SCALE GENOMIC DNA]</scope>
    <source>
        <strain evidence="2">214</strain>
    </source>
</reference>
<protein>
    <recommendedName>
        <fullName evidence="4">Survival of motor neuron-related-splicing factor 30</fullName>
    </recommendedName>
</protein>
<gene>
    <name evidence="2" type="ORF">SLEP1_g53682</name>
</gene>
<comment type="caution">
    <text evidence="2">The sequence shown here is derived from an EMBL/GenBank/DDBJ whole genome shotgun (WGS) entry which is preliminary data.</text>
</comment>